<dbReference type="EMBL" id="CP034437">
    <property type="protein sequence ID" value="AZN42391.1"/>
    <property type="molecule type" value="Genomic_DNA"/>
</dbReference>
<keyword evidence="2" id="KW-1185">Reference proteome</keyword>
<evidence type="ECO:0000313" key="1">
    <source>
        <dbReference type="EMBL" id="AZN42391.1"/>
    </source>
</evidence>
<name>A0A3Q8X7Q4_9BACL</name>
<dbReference type="Proteomes" id="UP000272528">
    <property type="component" value="Chromosome"/>
</dbReference>
<dbReference type="KEGG" id="palb:EJC50_23915"/>
<protein>
    <submittedName>
        <fullName evidence="1">Uracil-DNA glycosylase</fullName>
    </submittedName>
</protein>
<organism evidence="1 2">
    <name type="scientific">Paenibacillus albus</name>
    <dbReference type="NCBI Taxonomy" id="2495582"/>
    <lineage>
        <taxon>Bacteria</taxon>
        <taxon>Bacillati</taxon>
        <taxon>Bacillota</taxon>
        <taxon>Bacilli</taxon>
        <taxon>Bacillales</taxon>
        <taxon>Paenibacillaceae</taxon>
        <taxon>Paenibacillus</taxon>
    </lineage>
</organism>
<accession>A0A3Q8X7Q4</accession>
<dbReference type="OrthoDB" id="9807346at2"/>
<evidence type="ECO:0000313" key="2">
    <source>
        <dbReference type="Proteomes" id="UP000272528"/>
    </source>
</evidence>
<gene>
    <name evidence="1" type="ORF">EJC50_23915</name>
</gene>
<sequence>MTTMTTEQPRIDCMKCRHYYITWDKNYPRGCKAFKFKGSAMPSAAVLSSSGKPCMNFEPKSLPKHSQGSAKK</sequence>
<reference evidence="2" key="1">
    <citation type="submission" date="2018-12" db="EMBL/GenBank/DDBJ databases">
        <title>Genome sequence of Peanibacillus sp.</title>
        <authorList>
            <person name="Subramani G."/>
            <person name="Srinivasan S."/>
            <person name="Kim M.K."/>
        </authorList>
    </citation>
    <scope>NUCLEOTIDE SEQUENCE [LARGE SCALE GENOMIC DNA]</scope>
    <source>
        <strain evidence="2">18JY67-1</strain>
    </source>
</reference>
<dbReference type="AlphaFoldDB" id="A0A3Q8X7Q4"/>
<proteinExistence type="predicted"/>